<dbReference type="Proteomes" id="UP001549307">
    <property type="component" value="Unassembled WGS sequence"/>
</dbReference>
<feature type="domain" description="Ketoreductase" evidence="4">
    <location>
        <begin position="7"/>
        <end position="194"/>
    </location>
</feature>
<comment type="caution">
    <text evidence="5">The sequence shown here is derived from an EMBL/GenBank/DDBJ whole genome shotgun (WGS) entry which is preliminary data.</text>
</comment>
<protein>
    <submittedName>
        <fullName evidence="5">NAD(P)-dependent dehydrogenase (Short-subunit alcohol dehydrogenase family)</fullName>
    </submittedName>
</protein>
<evidence type="ECO:0000256" key="3">
    <source>
        <dbReference type="RuleBase" id="RU000363"/>
    </source>
</evidence>
<organism evidence="5 6">
    <name type="scientific">Arthrobacter bambusae</name>
    <dbReference type="NCBI Taxonomy" id="1338426"/>
    <lineage>
        <taxon>Bacteria</taxon>
        <taxon>Bacillati</taxon>
        <taxon>Actinomycetota</taxon>
        <taxon>Actinomycetes</taxon>
        <taxon>Micrococcales</taxon>
        <taxon>Micrococcaceae</taxon>
        <taxon>Arthrobacter</taxon>
    </lineage>
</organism>
<evidence type="ECO:0000313" key="5">
    <source>
        <dbReference type="EMBL" id="MET4538634.1"/>
    </source>
</evidence>
<dbReference type="GeneID" id="92751361"/>
<dbReference type="EMBL" id="JBEPSN010000001">
    <property type="protein sequence ID" value="MET4538634.1"/>
    <property type="molecule type" value="Genomic_DNA"/>
</dbReference>
<dbReference type="PANTHER" id="PTHR43391">
    <property type="entry name" value="RETINOL DEHYDROGENASE-RELATED"/>
    <property type="match status" value="1"/>
</dbReference>
<evidence type="ECO:0000259" key="4">
    <source>
        <dbReference type="SMART" id="SM00822"/>
    </source>
</evidence>
<proteinExistence type="inferred from homology"/>
<dbReference type="InterPro" id="IPR036291">
    <property type="entry name" value="NAD(P)-bd_dom_sf"/>
</dbReference>
<dbReference type="InterPro" id="IPR002347">
    <property type="entry name" value="SDR_fam"/>
</dbReference>
<dbReference type="PRINTS" id="PR00081">
    <property type="entry name" value="GDHRDH"/>
</dbReference>
<dbReference type="PRINTS" id="PR00080">
    <property type="entry name" value="SDRFAMILY"/>
</dbReference>
<accession>A0ABV2P1W2</accession>
<dbReference type="PANTHER" id="PTHR43391:SF26">
    <property type="entry name" value="BLL7251 PROTEIN"/>
    <property type="match status" value="1"/>
</dbReference>
<evidence type="ECO:0000256" key="2">
    <source>
        <dbReference type="ARBA" id="ARBA00023002"/>
    </source>
</evidence>
<comment type="similarity">
    <text evidence="1 3">Belongs to the short-chain dehydrogenases/reductases (SDR) family.</text>
</comment>
<evidence type="ECO:0000313" key="6">
    <source>
        <dbReference type="Proteomes" id="UP001549307"/>
    </source>
</evidence>
<name>A0ABV2P1W2_9MICC</name>
<dbReference type="InterPro" id="IPR057326">
    <property type="entry name" value="KR_dom"/>
</dbReference>
<dbReference type="Pfam" id="PF00106">
    <property type="entry name" value="adh_short"/>
    <property type="match status" value="1"/>
</dbReference>
<dbReference type="SUPFAM" id="SSF51735">
    <property type="entry name" value="NAD(P)-binding Rossmann-fold domains"/>
    <property type="match status" value="1"/>
</dbReference>
<reference evidence="5 6" key="1">
    <citation type="submission" date="2024-06" db="EMBL/GenBank/DDBJ databases">
        <title>Sorghum-associated microbial communities from plants grown in Nebraska, USA.</title>
        <authorList>
            <person name="Schachtman D."/>
        </authorList>
    </citation>
    <scope>NUCLEOTIDE SEQUENCE [LARGE SCALE GENOMIC DNA]</scope>
    <source>
        <strain evidence="5 6">3552</strain>
    </source>
</reference>
<dbReference type="SMART" id="SM00822">
    <property type="entry name" value="PKS_KR"/>
    <property type="match status" value="1"/>
</dbReference>
<evidence type="ECO:0000256" key="1">
    <source>
        <dbReference type="ARBA" id="ARBA00006484"/>
    </source>
</evidence>
<keyword evidence="2" id="KW-0560">Oxidoreductase</keyword>
<gene>
    <name evidence="5" type="ORF">ABIE37_000389</name>
</gene>
<keyword evidence="6" id="KW-1185">Reference proteome</keyword>
<dbReference type="CDD" id="cd05233">
    <property type="entry name" value="SDR_c"/>
    <property type="match status" value="1"/>
</dbReference>
<dbReference type="RefSeq" id="WP_354226205.1">
    <property type="nucleotide sequence ID" value="NZ_JBEPSN010000001.1"/>
</dbReference>
<sequence>MKNFKNKVAVVTGGASGIGFAMAERFSAEGMHVVVADIEEAALDAAVDRLHKVGSSILGVQTDVSDAGSVRKLADETMEAFGRVDVLCNNAGVETGGTFLGIPERAWEWVMDVNFFGVLNGCRTFLPLLAQRDEAHIVNTASVAAFASGTATMIPYCASKMAILGLSESLEVELRTAGSPVGVSVLAPGPVKTNMPQAERNRPADVPAASEPARLATLERLSQLTEEKGLEPSAVADMVMSAIRANDFFILPHPELALAGVRKRLQWMETGQPPAIRQAGT</sequence>
<dbReference type="Gene3D" id="3.40.50.720">
    <property type="entry name" value="NAD(P)-binding Rossmann-like Domain"/>
    <property type="match status" value="1"/>
</dbReference>